<feature type="region of interest" description="Disordered" evidence="2">
    <location>
        <begin position="498"/>
        <end position="524"/>
    </location>
</feature>
<evidence type="ECO:0000313" key="4">
    <source>
        <dbReference type="Proteomes" id="UP000222531"/>
    </source>
</evidence>
<evidence type="ECO:0000256" key="2">
    <source>
        <dbReference type="SAM" id="MobiDB-lite"/>
    </source>
</evidence>
<name>A0A2G1XJJ0_STRCJ</name>
<comment type="caution">
    <text evidence="3">The sequence shown here is derived from an EMBL/GenBank/DDBJ whole genome shotgun (WGS) entry which is preliminary data.</text>
</comment>
<organism evidence="3 4">
    <name type="scientific">Streptomyces cinnamoneus</name>
    <name type="common">Streptoverticillium cinnamoneum</name>
    <dbReference type="NCBI Taxonomy" id="53446"/>
    <lineage>
        <taxon>Bacteria</taxon>
        <taxon>Bacillati</taxon>
        <taxon>Actinomycetota</taxon>
        <taxon>Actinomycetes</taxon>
        <taxon>Kitasatosporales</taxon>
        <taxon>Streptomycetaceae</taxon>
        <taxon>Streptomyces</taxon>
        <taxon>Streptomyces cinnamoneus group</taxon>
    </lineage>
</organism>
<dbReference type="OrthoDB" id="4339011at2"/>
<evidence type="ECO:0000313" key="3">
    <source>
        <dbReference type="EMBL" id="PHQ51418.1"/>
    </source>
</evidence>
<keyword evidence="4" id="KW-1185">Reference proteome</keyword>
<reference evidence="3 4" key="1">
    <citation type="journal article" date="2017" name="Biochemistry">
        <title>Identification of the Biosynthetic Pathway for the Antibiotic Bicyclomycin.</title>
        <authorList>
            <person name="Patteson J."/>
            <person name="Cai W."/>
            <person name="Johnson R.A."/>
            <person name="Santa Maria K."/>
            <person name="Li B."/>
        </authorList>
    </citation>
    <scope>NUCLEOTIDE SEQUENCE [LARGE SCALE GENOMIC DNA]</scope>
    <source>
        <strain evidence="3 4">ATCC 21532</strain>
    </source>
</reference>
<accession>A0A2G1XJJ0</accession>
<dbReference type="AlphaFoldDB" id="A0A2G1XJJ0"/>
<feature type="coiled-coil region" evidence="1">
    <location>
        <begin position="291"/>
        <end position="346"/>
    </location>
</feature>
<dbReference type="RefSeq" id="WP_099199287.1">
    <property type="nucleotide sequence ID" value="NZ_JBIRXA010000002.1"/>
</dbReference>
<keyword evidence="1" id="KW-0175">Coiled coil</keyword>
<protein>
    <submittedName>
        <fullName evidence="3">Uncharacterized protein</fullName>
    </submittedName>
</protein>
<dbReference type="Proteomes" id="UP000222531">
    <property type="component" value="Unassembled WGS sequence"/>
</dbReference>
<dbReference type="EMBL" id="NHZO01000146">
    <property type="protein sequence ID" value="PHQ51418.1"/>
    <property type="molecule type" value="Genomic_DNA"/>
</dbReference>
<proteinExistence type="predicted"/>
<gene>
    <name evidence="3" type="ORF">BLA24_13885</name>
</gene>
<evidence type="ECO:0000256" key="1">
    <source>
        <dbReference type="SAM" id="Coils"/>
    </source>
</evidence>
<sequence length="545" mass="59472">MPDQESGEPRPDGAALRLLNAMRELHEAAGAPPSRDVSKAIDALASKRDDKLTTASHTTVRDILNGTRLTRPDTLFAVVVALLDMAANPRPEDEAWAGIKELWAEADREKKRKSLPAEARAFAEGMRRRVLDPLGGDLDDISRRAAACLPPGTVGGLTPDGLRGVVSGSHVPARHETEALLGLLAQEGRALSARDRQDLMVSFYATLRRCFPERYEDCMVQEERDACRERVVALEDELLARDRAAAEHVRQQLEWAEQRVADEAASAAHRQVDAQLIAWLENERIKDRRQKRAARAEIDAVRERMEGLEGELAVAREDLARARGAAEAAESLVLDLRHERDELSRKCAEQAALKEAEATLTSAVRQMRPPGSAALPPAGAWQPLPPEVSYGFETSYDPFVAYDPYASYSSGGYGYHDGYDYGSAGHADPYGGVDLLCSPTTLSLPTTTVVGTWTWRPPRHDHRAGEEALGLPLQASVETAPSPSPGPEAVVAVTPAGASDVHTGTCPTATPPREDAGDAPLTRMRRRVRSWFRPGSGRHARSRRD</sequence>